<dbReference type="SUPFAM" id="SSF52540">
    <property type="entry name" value="P-loop containing nucleoside triphosphate hydrolases"/>
    <property type="match status" value="1"/>
</dbReference>
<protein>
    <submittedName>
        <fullName evidence="3">Dynamin family protein</fullName>
    </submittedName>
</protein>
<keyword evidence="2" id="KW-0472">Membrane</keyword>
<dbReference type="AlphaFoldDB" id="A0A977PZN8"/>
<reference evidence="3" key="1">
    <citation type="submission" date="2021-04" db="EMBL/GenBank/DDBJ databases">
        <title>Genome sequence of Woronichinia naegeliana from Washington state freshwater lake bloom.</title>
        <authorList>
            <person name="Dreher T.W."/>
        </authorList>
    </citation>
    <scope>NUCLEOTIDE SEQUENCE</scope>
    <source>
        <strain evidence="3">WA131</strain>
    </source>
</reference>
<sequence>MNNINQQNMDDQFDAKRTELLNLLNKSREIVDRLDESGYFPSDTEDLRNQINTTSQRCHEGLFTIALIASFQSGKSTTLNTFADGREIAPRGLGGGGIKTSACLVKVRNPNQGEKETAKITWRTHKDLLLRLDEILGMTACQIPDSETSKKLRLIKQNKANSIIEKEKEKYNQEYFSIIDFRTLSGKILLEQALMEELKICNDSVQKGSEEIEDKLDLLRFAMIVLAYHNNPALKSLQEQTDFQPNEIENYLKFPAKFGERWNKCFDNFQENLVGKEFRLSEVMYAFIEEVTYIVNSENLRKSGAQIVDCPGLFVSHYDTLTARIAMQESSAIWYLLTGDKQLSKLEKEALSIINGAGLASKVFFGVNYKDNPDTKKNVFSEILQELKKLGFTDSYQTQPLYFNAFLALRAVQGEKLLNNRLDSYSQEQIKQDAIAMGILDEGSEFDSVEQAWLESVEDVLNKVVTKSRRKDILSSGFTERTVELVKSESKWDLVTDQIKQYVFETKAWSVLIDLGCEPVINTLGKTETSLKVAEDNAKKGLEQAEQEWEDARQKLASFQDESQAIITDYIDDNWDIVLAQSFWKEVFVPSIKATGKTAAPIIANEATIKNALRDTLTNIGNTITPVMNWLTTKVNENFNTNFGDIELSETLKERCGQIIRNEFENNVNIKSQGWFNSLKKGGNQDYETKILRRVVKACVLLVKEWESLDLNHNSYLQGLDVNIPKLSGDIRRDMEKFSSIGFDGAVDKSIEKPFQDISITFASLYFLFLFDFVFPGLGMVLFTAAVVAIVIISRFKSKEDYISDISDKINEELEKGVKLNQGDITVKLQEKLQVVRNFYLHSITNSFKKMSKQLEQRIEEAKAIFSSTQSERDKIAYIAKDFRQSDIEPLRQELKKFKSSVEDIWKEPS</sequence>
<dbReference type="Proteomes" id="UP001065613">
    <property type="component" value="Chromosome"/>
</dbReference>
<accession>A0A977PZN8</accession>
<dbReference type="Gene3D" id="3.40.50.300">
    <property type="entry name" value="P-loop containing nucleotide triphosphate hydrolases"/>
    <property type="match status" value="1"/>
</dbReference>
<organism evidence="3">
    <name type="scientific">Woronichinia naegeliana WA131</name>
    <dbReference type="NCBI Taxonomy" id="2824559"/>
    <lineage>
        <taxon>Bacteria</taxon>
        <taxon>Bacillati</taxon>
        <taxon>Cyanobacteriota</taxon>
        <taxon>Cyanophyceae</taxon>
        <taxon>Synechococcales</taxon>
        <taxon>Coelosphaeriaceae</taxon>
        <taxon>Woronichinia</taxon>
    </lineage>
</organism>
<evidence type="ECO:0000256" key="2">
    <source>
        <dbReference type="SAM" id="Phobius"/>
    </source>
</evidence>
<gene>
    <name evidence="3" type="ORF">KA717_14045</name>
</gene>
<evidence type="ECO:0000256" key="1">
    <source>
        <dbReference type="SAM" id="Coils"/>
    </source>
</evidence>
<keyword evidence="2" id="KW-0812">Transmembrane</keyword>
<name>A0A977PZN8_9CYAN</name>
<feature type="transmembrane region" description="Helical" evidence="2">
    <location>
        <begin position="765"/>
        <end position="793"/>
    </location>
</feature>
<dbReference type="KEGG" id="wna:KA717_14045"/>
<dbReference type="EMBL" id="CP073041">
    <property type="protein sequence ID" value="UXE63625.1"/>
    <property type="molecule type" value="Genomic_DNA"/>
</dbReference>
<evidence type="ECO:0000313" key="3">
    <source>
        <dbReference type="EMBL" id="UXE63625.1"/>
    </source>
</evidence>
<keyword evidence="1" id="KW-0175">Coiled coil</keyword>
<dbReference type="InterPro" id="IPR027417">
    <property type="entry name" value="P-loop_NTPase"/>
</dbReference>
<proteinExistence type="predicted"/>
<keyword evidence="2" id="KW-1133">Transmembrane helix</keyword>
<feature type="coiled-coil region" evidence="1">
    <location>
        <begin position="535"/>
        <end position="562"/>
    </location>
</feature>